<sequence length="98" mass="10344">MSLHICIGQTEIHPYAKGNPCLSILPDDVFAVDGIGLVAGGDREGPDAASETWEVAVAIGSVKRNLEAINDKGSDLEPVNLSTQKPRAEAKKGKGKEF</sequence>
<reference evidence="2 3" key="1">
    <citation type="submission" date="2012-08" db="EMBL/GenBank/DDBJ databases">
        <title>Oryza genome evolution.</title>
        <authorList>
            <person name="Wing R.A."/>
        </authorList>
    </citation>
    <scope>NUCLEOTIDE SEQUENCE</scope>
</reference>
<protein>
    <submittedName>
        <fullName evidence="2">Uncharacterized protein</fullName>
    </submittedName>
</protein>
<evidence type="ECO:0000313" key="2">
    <source>
        <dbReference type="EnsemblPlants" id="LPERR03G24460.1"/>
    </source>
</evidence>
<evidence type="ECO:0000313" key="3">
    <source>
        <dbReference type="Proteomes" id="UP000032180"/>
    </source>
</evidence>
<feature type="compositionally biased region" description="Basic and acidic residues" evidence="1">
    <location>
        <begin position="86"/>
        <end position="98"/>
    </location>
</feature>
<reference evidence="2" key="3">
    <citation type="submission" date="2015-04" db="UniProtKB">
        <authorList>
            <consortium name="EnsemblPlants"/>
        </authorList>
    </citation>
    <scope>IDENTIFICATION</scope>
</reference>
<reference evidence="3" key="2">
    <citation type="submission" date="2013-12" db="EMBL/GenBank/DDBJ databases">
        <authorList>
            <person name="Yu Y."/>
            <person name="Lee S."/>
            <person name="de Baynast K."/>
            <person name="Wissotski M."/>
            <person name="Liu L."/>
            <person name="Talag J."/>
            <person name="Goicoechea J."/>
            <person name="Angelova A."/>
            <person name="Jetty R."/>
            <person name="Kudrna D."/>
            <person name="Golser W."/>
            <person name="Rivera L."/>
            <person name="Zhang J."/>
            <person name="Wing R."/>
        </authorList>
    </citation>
    <scope>NUCLEOTIDE SEQUENCE</scope>
</reference>
<evidence type="ECO:0000256" key="1">
    <source>
        <dbReference type="SAM" id="MobiDB-lite"/>
    </source>
</evidence>
<feature type="region of interest" description="Disordered" evidence="1">
    <location>
        <begin position="73"/>
        <end position="98"/>
    </location>
</feature>
<accession>A0A0D9VXG3</accession>
<dbReference type="HOGENOM" id="CLU_2336690_0_0_1"/>
<dbReference type="Proteomes" id="UP000032180">
    <property type="component" value="Chromosome 3"/>
</dbReference>
<dbReference type="EnsemblPlants" id="LPERR03G24460.1">
    <property type="protein sequence ID" value="LPERR03G24460.1"/>
    <property type="gene ID" value="LPERR03G24460"/>
</dbReference>
<organism evidence="2 3">
    <name type="scientific">Leersia perrieri</name>
    <dbReference type="NCBI Taxonomy" id="77586"/>
    <lineage>
        <taxon>Eukaryota</taxon>
        <taxon>Viridiplantae</taxon>
        <taxon>Streptophyta</taxon>
        <taxon>Embryophyta</taxon>
        <taxon>Tracheophyta</taxon>
        <taxon>Spermatophyta</taxon>
        <taxon>Magnoliopsida</taxon>
        <taxon>Liliopsida</taxon>
        <taxon>Poales</taxon>
        <taxon>Poaceae</taxon>
        <taxon>BOP clade</taxon>
        <taxon>Oryzoideae</taxon>
        <taxon>Oryzeae</taxon>
        <taxon>Oryzinae</taxon>
        <taxon>Leersia</taxon>
    </lineage>
</organism>
<keyword evidence="3" id="KW-1185">Reference proteome</keyword>
<name>A0A0D9VXG3_9ORYZ</name>
<proteinExistence type="predicted"/>
<dbReference type="Gramene" id="LPERR03G24460.1">
    <property type="protein sequence ID" value="LPERR03G24460.1"/>
    <property type="gene ID" value="LPERR03G24460"/>
</dbReference>
<dbReference type="AlphaFoldDB" id="A0A0D9VXG3"/>